<name>A0ABP6SYU9_9ACTN</name>
<sequence>MPEEPNRIESAFGGPLAGAEWNPANGWYVRFLETPGYEHAISITAPWRGADDTLHTPLDDARRLVAAVQAAITWADARIRGEAPRAGSLGDRLRQLRTRARLEVDELARCLGREIGQVRAVESDEVVPSAVEIGMWAAVCCAEPETAEALEDMAAGLRRKP</sequence>
<dbReference type="Gene3D" id="1.10.260.40">
    <property type="entry name" value="lambda repressor-like DNA-binding domains"/>
    <property type="match status" value="1"/>
</dbReference>
<dbReference type="RefSeq" id="WP_345729366.1">
    <property type="nucleotide sequence ID" value="NZ_BAAAYN010000023.1"/>
</dbReference>
<protein>
    <recommendedName>
        <fullName evidence="3">XRE family transcriptional regulator</fullName>
    </recommendedName>
</protein>
<gene>
    <name evidence="1" type="ORF">GCM10020369_36910</name>
</gene>
<comment type="caution">
    <text evidence="1">The sequence shown here is derived from an EMBL/GenBank/DDBJ whole genome shotgun (WGS) entry which is preliminary data.</text>
</comment>
<dbReference type="CDD" id="cd00093">
    <property type="entry name" value="HTH_XRE"/>
    <property type="match status" value="1"/>
</dbReference>
<keyword evidence="2" id="KW-1185">Reference proteome</keyword>
<organism evidence="1 2">
    <name type="scientific">Cryptosporangium minutisporangium</name>
    <dbReference type="NCBI Taxonomy" id="113569"/>
    <lineage>
        <taxon>Bacteria</taxon>
        <taxon>Bacillati</taxon>
        <taxon>Actinomycetota</taxon>
        <taxon>Actinomycetes</taxon>
        <taxon>Cryptosporangiales</taxon>
        <taxon>Cryptosporangiaceae</taxon>
        <taxon>Cryptosporangium</taxon>
    </lineage>
</organism>
<dbReference type="Pfam" id="PF13560">
    <property type="entry name" value="HTH_31"/>
    <property type="match status" value="1"/>
</dbReference>
<dbReference type="SUPFAM" id="SSF47413">
    <property type="entry name" value="lambda repressor-like DNA-binding domains"/>
    <property type="match status" value="1"/>
</dbReference>
<accession>A0ABP6SYU9</accession>
<dbReference type="EMBL" id="BAAAYN010000023">
    <property type="protein sequence ID" value="GAA3388900.1"/>
    <property type="molecule type" value="Genomic_DNA"/>
</dbReference>
<reference evidence="2" key="1">
    <citation type="journal article" date="2019" name="Int. J. Syst. Evol. Microbiol.">
        <title>The Global Catalogue of Microorganisms (GCM) 10K type strain sequencing project: providing services to taxonomists for standard genome sequencing and annotation.</title>
        <authorList>
            <consortium name="The Broad Institute Genomics Platform"/>
            <consortium name="The Broad Institute Genome Sequencing Center for Infectious Disease"/>
            <person name="Wu L."/>
            <person name="Ma J."/>
        </authorList>
    </citation>
    <scope>NUCLEOTIDE SEQUENCE [LARGE SCALE GENOMIC DNA]</scope>
    <source>
        <strain evidence="2">JCM 9458</strain>
    </source>
</reference>
<proteinExistence type="predicted"/>
<dbReference type="Proteomes" id="UP001501676">
    <property type="component" value="Unassembled WGS sequence"/>
</dbReference>
<evidence type="ECO:0008006" key="3">
    <source>
        <dbReference type="Google" id="ProtNLM"/>
    </source>
</evidence>
<evidence type="ECO:0000313" key="1">
    <source>
        <dbReference type="EMBL" id="GAA3388900.1"/>
    </source>
</evidence>
<dbReference type="InterPro" id="IPR001387">
    <property type="entry name" value="Cro/C1-type_HTH"/>
</dbReference>
<evidence type="ECO:0000313" key="2">
    <source>
        <dbReference type="Proteomes" id="UP001501676"/>
    </source>
</evidence>
<dbReference type="InterPro" id="IPR010982">
    <property type="entry name" value="Lambda_DNA-bd_dom_sf"/>
</dbReference>